<organism evidence="2 3">
    <name type="scientific">Pseudomonas antarctica</name>
    <dbReference type="NCBI Taxonomy" id="219572"/>
    <lineage>
        <taxon>Bacteria</taxon>
        <taxon>Pseudomonadati</taxon>
        <taxon>Pseudomonadota</taxon>
        <taxon>Gammaproteobacteria</taxon>
        <taxon>Pseudomonadales</taxon>
        <taxon>Pseudomonadaceae</taxon>
        <taxon>Pseudomonas</taxon>
    </lineage>
</organism>
<dbReference type="EMBL" id="CP015602">
    <property type="protein sequence ID" value="ANF89329.1"/>
    <property type="molecule type" value="Genomic_DNA"/>
</dbReference>
<keyword evidence="2" id="KW-0614">Plasmid</keyword>
<geneLocation type="plasmid" evidence="3">
    <name>pp27494_2</name>
</geneLocation>
<gene>
    <name evidence="2" type="ORF">A7J50_6041</name>
</gene>
<dbReference type="AlphaFoldDB" id="A0A172ZB95"/>
<protein>
    <submittedName>
        <fullName evidence="2">Plasmid replication protein repA</fullName>
    </submittedName>
</protein>
<sequence length="334" mass="38194">MDLASATYADPAQGEDSQRDTTAIMWGRTPYPYPGQNLGTGNRCGHNPDSPEFHLFSEPKWFADMPSPIRKLMDAAQAYYDAPLETLPSLANLNGRRNKTGVPRKNRSEARVAEILITHAVFSCTEFSSLRVGTPKGDGGFIPRSCVELARIAGLLKKKKSDEEEDEPSPRFWRGFRRLRIAGAFDVHLQYEQMADGSKRGRPAIKRVNPNFLIALGAISYQALERFRTHCSNQVKKLRREYRARFPVASDANTARKQLRREQGDSGVRTFTMGHRKQQEHFKKTARDVYQQEILSFQAELAKRHPELTPRDIGLRAMKEFPVFNEWERVRQNE</sequence>
<dbReference type="KEGG" id="panr:A7J50_6041"/>
<proteinExistence type="predicted"/>
<accession>A0A172ZB95</accession>
<evidence type="ECO:0000313" key="2">
    <source>
        <dbReference type="EMBL" id="ANF89329.1"/>
    </source>
</evidence>
<evidence type="ECO:0000256" key="1">
    <source>
        <dbReference type="SAM" id="MobiDB-lite"/>
    </source>
</evidence>
<dbReference type="Proteomes" id="UP000077829">
    <property type="component" value="Plasmid pP27494_2"/>
</dbReference>
<name>A0A172ZB95_9PSED</name>
<dbReference type="PATRIC" id="fig|219572.3.peg.6201"/>
<reference evidence="2 3" key="1">
    <citation type="submission" date="2016-05" db="EMBL/GenBank/DDBJ databases">
        <title>Complete genome sequence of Pseudomonas antarctica PAMC 27494.</title>
        <authorList>
            <person name="Lee J."/>
        </authorList>
    </citation>
    <scope>NUCLEOTIDE SEQUENCE [LARGE SCALE GENOMIC DNA]</scope>
    <source>
        <strain evidence="2 3">PAMC 27494</strain>
        <plasmid evidence="3">Plasmid pp27494_2</plasmid>
    </source>
</reference>
<feature type="region of interest" description="Disordered" evidence="1">
    <location>
        <begin position="1"/>
        <end position="21"/>
    </location>
</feature>
<evidence type="ECO:0000313" key="3">
    <source>
        <dbReference type="Proteomes" id="UP000077829"/>
    </source>
</evidence>